<evidence type="ECO:0000313" key="4">
    <source>
        <dbReference type="Proteomes" id="UP001216558"/>
    </source>
</evidence>
<reference evidence="3 4" key="1">
    <citation type="submission" date="2022-10" db="EMBL/GenBank/DDBJ databases">
        <title>Erythrobacter sp. sf7 Genome sequencing.</title>
        <authorList>
            <person name="Park S."/>
        </authorList>
    </citation>
    <scope>NUCLEOTIDE SEQUENCE [LARGE SCALE GENOMIC DNA]</scope>
    <source>
        <strain evidence="4">sf7</strain>
    </source>
</reference>
<evidence type="ECO:0000256" key="1">
    <source>
        <dbReference type="SAM" id="Phobius"/>
    </source>
</evidence>
<keyword evidence="1" id="KW-0812">Transmembrane</keyword>
<evidence type="ECO:0000259" key="2">
    <source>
        <dbReference type="Pfam" id="PF14258"/>
    </source>
</evidence>
<dbReference type="InterPro" id="IPR025646">
    <property type="entry name" value="DUF4350"/>
</dbReference>
<organism evidence="3 4">
    <name type="scientific">Erythrobacter fulvus</name>
    <dbReference type="NCBI Taxonomy" id="2987523"/>
    <lineage>
        <taxon>Bacteria</taxon>
        <taxon>Pseudomonadati</taxon>
        <taxon>Pseudomonadota</taxon>
        <taxon>Alphaproteobacteria</taxon>
        <taxon>Sphingomonadales</taxon>
        <taxon>Erythrobacteraceae</taxon>
        <taxon>Erythrobacter/Porphyrobacter group</taxon>
        <taxon>Erythrobacter</taxon>
    </lineage>
</organism>
<feature type="transmembrane region" description="Helical" evidence="1">
    <location>
        <begin position="12"/>
        <end position="31"/>
    </location>
</feature>
<keyword evidence="1" id="KW-1133">Transmembrane helix</keyword>
<gene>
    <name evidence="3" type="ORF">OIK40_09700</name>
</gene>
<sequence length="418" mass="45055">MSGQVAFSRGGTLALVAVGFALFLALIWLIASGEDFGGGGNNGQAHAASKGLNGYAGLARLLEADGFGVTRSRSPSGLETEGLLVLTPPPGADPKEMGKILRNREMTGPTLVILPKWNALRPPQTLPREVRSKFKPGWVMLFDAQPAEWTADLPSPYGFTHQVETLEKDEEPGWDGFAQSGNLPTRTILYADESDLHEPLITDSAGHWLALRVLGEQGSDYYEDAHWTIFVAEPDLLNNYGLADRTRAAAALALLREAAYDGDIDEITFDLTLNGFGASENLLTLAFRPPFLAATLCLLLALLIVGWRAFQRFGPPAAANGPAIAFGKERLIANGAGLILRARRFGLLAAPYAALSAREIAQRLGLARPDPEAIDAALARRLPSEEPFSRRIARLEAAHRPADILDAARALDDLNHKL</sequence>
<dbReference type="Pfam" id="PF14258">
    <property type="entry name" value="DUF4350"/>
    <property type="match status" value="1"/>
</dbReference>
<proteinExistence type="predicted"/>
<evidence type="ECO:0000313" key="3">
    <source>
        <dbReference type="EMBL" id="MDC8754914.1"/>
    </source>
</evidence>
<dbReference type="RefSeq" id="WP_273678123.1">
    <property type="nucleotide sequence ID" value="NZ_JAQQXQ010000006.1"/>
</dbReference>
<protein>
    <submittedName>
        <fullName evidence="3">DUF4350 domain-containing protein</fullName>
    </submittedName>
</protein>
<keyword evidence="1" id="KW-0472">Membrane</keyword>
<keyword evidence="4" id="KW-1185">Reference proteome</keyword>
<comment type="caution">
    <text evidence="3">The sequence shown here is derived from an EMBL/GenBank/DDBJ whole genome shotgun (WGS) entry which is preliminary data.</text>
</comment>
<dbReference type="Proteomes" id="UP001216558">
    <property type="component" value="Unassembled WGS sequence"/>
</dbReference>
<name>A0ABT5JQF7_9SPHN</name>
<dbReference type="EMBL" id="JAQQXQ010000006">
    <property type="protein sequence ID" value="MDC8754914.1"/>
    <property type="molecule type" value="Genomic_DNA"/>
</dbReference>
<feature type="transmembrane region" description="Helical" evidence="1">
    <location>
        <begin position="291"/>
        <end position="310"/>
    </location>
</feature>
<feature type="domain" description="DUF4350" evidence="2">
    <location>
        <begin position="49"/>
        <end position="255"/>
    </location>
</feature>
<accession>A0ABT5JQF7</accession>